<evidence type="ECO:0000259" key="15">
    <source>
        <dbReference type="PROSITE" id="PS50011"/>
    </source>
</evidence>
<evidence type="ECO:0000256" key="5">
    <source>
        <dbReference type="ARBA" id="ARBA00022729"/>
    </source>
</evidence>
<keyword evidence="8 12" id="KW-0067">ATP-binding</keyword>
<evidence type="ECO:0000256" key="2">
    <source>
        <dbReference type="ARBA" id="ARBA00022527"/>
    </source>
</evidence>
<dbReference type="InterPro" id="IPR017441">
    <property type="entry name" value="Protein_kinase_ATP_BS"/>
</dbReference>
<reference evidence="16" key="1">
    <citation type="submission" date="2015-03" db="EMBL/GenBank/DDBJ databases">
        <title>A transcriptome of Araucaria cunninghamii, an australian fine timber species.</title>
        <authorList>
            <person name="Jing Yi C.J.Y."/>
            <person name="Yin San L.Y.S."/>
            <person name="Abdul Karim S.S."/>
            <person name="Wan Azmi N.N."/>
            <person name="Hercus R.R."/>
            <person name="Croft L.L."/>
        </authorList>
    </citation>
    <scope>NUCLEOTIDE SEQUENCE</scope>
    <source>
        <strain evidence="16">MI0301</strain>
        <tissue evidence="16">Leaf</tissue>
    </source>
</reference>
<keyword evidence="4 13" id="KW-0812">Transmembrane</keyword>
<dbReference type="PROSITE" id="PS00108">
    <property type="entry name" value="PROTEIN_KINASE_ST"/>
    <property type="match status" value="1"/>
</dbReference>
<evidence type="ECO:0000256" key="13">
    <source>
        <dbReference type="SAM" id="Phobius"/>
    </source>
</evidence>
<dbReference type="GO" id="GO:0004674">
    <property type="term" value="F:protein serine/threonine kinase activity"/>
    <property type="evidence" value="ECO:0007669"/>
    <property type="project" value="UniProtKB-KW"/>
</dbReference>
<dbReference type="InterPro" id="IPR008271">
    <property type="entry name" value="Ser/Thr_kinase_AS"/>
</dbReference>
<dbReference type="PANTHER" id="PTHR27009">
    <property type="entry name" value="RUST RESISTANCE KINASE LR10-RELATED"/>
    <property type="match status" value="1"/>
</dbReference>
<sequence length="688" mass="77467">MSSFYLIHIHLLLISCFFINRCNSSFFLNSSPRYPSYQGCSPSTCGNSIIKFPFQISTDGSRHCGGASYPSLNMYVSCHADNTTGIFGSPYPYPYDTYYDSFEDWKGCESRVLGDITESSYTIQTIRIAPQWLFDCSHDLTTDDCPPIRVENPMYKLSDKYTFGTILSCTKQTSYTSGLLQVQCLDCENSNMTCFFAADVWRIRHKGDCVSNTIVVPADKNYNISAEKNLRQFLQRGFEINWNITDDCLSCEASGGRCYGDSPMEACICPDKVHRYNCSDGSPIKIKNKPFAIFEFFKISYTAVFWGIGLACLTVVAIYVVIICCQVKKGRRKSKEEEDMRAYMDPLDLRRPSVENVLQEAMPTRYSYAQVVRYTNNFAEKLGKGGFGTVYKGKLPERCLVAVKILDNSNQCQNQFMNEVATLGRIHHVHLVRLLGYCFQGSKKALLYEYMVNGSLEKYIYGDADGDGGVSGDKYALDWKTLHSIALGTARGIAYLHDECRSQIIHCDIKPHNVLLDVNFSPKVADFGLAKLADREQSHVSLTAARGTPGYVAPEVWFQNTGSVTDRCDVYSYGMLVMEMVGGRKNYDERASRSSKFYYPEWAYKQVEMGQFGTLREGSVMGEEDENIAKMLSTVGLWCIQYDPSDRPSMSRVVQILEGHIEISVPPFPFPIHTTVKQPVSIASSSSM</sequence>
<dbReference type="FunFam" id="1.10.510.10:FF:000384">
    <property type="entry name" value="G-type lectin S-receptor-like serine/threonine-protein kinase"/>
    <property type="match status" value="1"/>
</dbReference>
<protein>
    <recommendedName>
        <fullName evidence="15">Protein kinase domain-containing protein</fullName>
    </recommendedName>
</protein>
<organism evidence="16">
    <name type="scientific">Araucaria cunninghamii</name>
    <name type="common">Hoop pine</name>
    <name type="synonym">Moreton Bay pine</name>
    <dbReference type="NCBI Taxonomy" id="56994"/>
    <lineage>
        <taxon>Eukaryota</taxon>
        <taxon>Viridiplantae</taxon>
        <taxon>Streptophyta</taxon>
        <taxon>Embryophyta</taxon>
        <taxon>Tracheophyta</taxon>
        <taxon>Spermatophyta</taxon>
        <taxon>Pinopsida</taxon>
        <taxon>Pinidae</taxon>
        <taxon>Conifers II</taxon>
        <taxon>Araucariales</taxon>
        <taxon>Araucariaceae</taxon>
        <taxon>Araucaria</taxon>
    </lineage>
</organism>
<feature type="domain" description="Protein kinase" evidence="15">
    <location>
        <begin position="376"/>
        <end position="663"/>
    </location>
</feature>
<evidence type="ECO:0000256" key="9">
    <source>
        <dbReference type="ARBA" id="ARBA00022989"/>
    </source>
</evidence>
<dbReference type="Pfam" id="PF14380">
    <property type="entry name" value="WAK_assoc"/>
    <property type="match status" value="1"/>
</dbReference>
<evidence type="ECO:0000256" key="7">
    <source>
        <dbReference type="ARBA" id="ARBA00022777"/>
    </source>
</evidence>
<evidence type="ECO:0000256" key="11">
    <source>
        <dbReference type="ARBA" id="ARBA00023180"/>
    </source>
</evidence>
<keyword evidence="6 12" id="KW-0547">Nucleotide-binding</keyword>
<feature type="binding site" evidence="12">
    <location>
        <position position="404"/>
    </location>
    <ligand>
        <name>ATP</name>
        <dbReference type="ChEBI" id="CHEBI:30616"/>
    </ligand>
</feature>
<comment type="subcellular location">
    <subcellularLocation>
        <location evidence="1">Membrane</location>
        <topology evidence="1">Single-pass type I membrane protein</topology>
    </subcellularLocation>
</comment>
<feature type="chain" id="PRO_5002311366" description="Protein kinase domain-containing protein" evidence="14">
    <location>
        <begin position="25"/>
        <end position="688"/>
    </location>
</feature>
<dbReference type="GO" id="GO:0005524">
    <property type="term" value="F:ATP binding"/>
    <property type="evidence" value="ECO:0007669"/>
    <property type="project" value="UniProtKB-UniRule"/>
</dbReference>
<dbReference type="InterPro" id="IPR045874">
    <property type="entry name" value="LRK10/LRL21-25-like"/>
</dbReference>
<dbReference type="InterPro" id="IPR011009">
    <property type="entry name" value="Kinase-like_dom_sf"/>
</dbReference>
<keyword evidence="9 13" id="KW-1133">Transmembrane helix</keyword>
<keyword evidence="5 14" id="KW-0732">Signal</keyword>
<proteinExistence type="predicted"/>
<keyword evidence="2" id="KW-0723">Serine/threonine-protein kinase</keyword>
<dbReference type="GO" id="GO:0016020">
    <property type="term" value="C:membrane"/>
    <property type="evidence" value="ECO:0007669"/>
    <property type="project" value="UniProtKB-SubCell"/>
</dbReference>
<evidence type="ECO:0000256" key="4">
    <source>
        <dbReference type="ARBA" id="ARBA00022692"/>
    </source>
</evidence>
<dbReference type="PROSITE" id="PS00107">
    <property type="entry name" value="PROTEIN_KINASE_ATP"/>
    <property type="match status" value="1"/>
</dbReference>
<accession>A0A0D6QTC5</accession>
<dbReference type="SUPFAM" id="SSF56112">
    <property type="entry name" value="Protein kinase-like (PK-like)"/>
    <property type="match status" value="1"/>
</dbReference>
<dbReference type="InterPro" id="IPR032872">
    <property type="entry name" value="WAK_assoc_C"/>
</dbReference>
<name>A0A0D6QTC5_ARACU</name>
<keyword evidence="3" id="KW-0808">Transferase</keyword>
<dbReference type="Gene3D" id="3.30.200.20">
    <property type="entry name" value="Phosphorylase Kinase, domain 1"/>
    <property type="match status" value="1"/>
</dbReference>
<evidence type="ECO:0000256" key="10">
    <source>
        <dbReference type="ARBA" id="ARBA00023136"/>
    </source>
</evidence>
<dbReference type="EMBL" id="GCKF01047483">
    <property type="protein sequence ID" value="JAG93243.1"/>
    <property type="molecule type" value="Transcribed_RNA"/>
</dbReference>
<dbReference type="Gene3D" id="1.10.510.10">
    <property type="entry name" value="Transferase(Phosphotransferase) domain 1"/>
    <property type="match status" value="1"/>
</dbReference>
<evidence type="ECO:0000256" key="14">
    <source>
        <dbReference type="SAM" id="SignalP"/>
    </source>
</evidence>
<feature type="transmembrane region" description="Helical" evidence="13">
    <location>
        <begin position="303"/>
        <end position="325"/>
    </location>
</feature>
<dbReference type="FunFam" id="3.30.200.20:FF:000178">
    <property type="entry name" value="serine/threonine-protein kinase PBS1-like"/>
    <property type="match status" value="1"/>
</dbReference>
<evidence type="ECO:0000256" key="6">
    <source>
        <dbReference type="ARBA" id="ARBA00022741"/>
    </source>
</evidence>
<dbReference type="InterPro" id="IPR000719">
    <property type="entry name" value="Prot_kinase_dom"/>
</dbReference>
<evidence type="ECO:0000256" key="8">
    <source>
        <dbReference type="ARBA" id="ARBA00022840"/>
    </source>
</evidence>
<dbReference type="AlphaFoldDB" id="A0A0D6QTC5"/>
<keyword evidence="11" id="KW-0325">Glycoprotein</keyword>
<feature type="signal peptide" evidence="14">
    <location>
        <begin position="1"/>
        <end position="24"/>
    </location>
</feature>
<dbReference type="Pfam" id="PF00069">
    <property type="entry name" value="Pkinase"/>
    <property type="match status" value="1"/>
</dbReference>
<keyword evidence="10 13" id="KW-0472">Membrane</keyword>
<evidence type="ECO:0000256" key="12">
    <source>
        <dbReference type="PROSITE-ProRule" id="PRU10141"/>
    </source>
</evidence>
<dbReference type="PROSITE" id="PS50011">
    <property type="entry name" value="PROTEIN_KINASE_DOM"/>
    <property type="match status" value="1"/>
</dbReference>
<keyword evidence="7" id="KW-0418">Kinase</keyword>
<dbReference type="SMART" id="SM00220">
    <property type="entry name" value="S_TKc"/>
    <property type="match status" value="1"/>
</dbReference>
<evidence type="ECO:0000256" key="1">
    <source>
        <dbReference type="ARBA" id="ARBA00004479"/>
    </source>
</evidence>
<evidence type="ECO:0000313" key="16">
    <source>
        <dbReference type="EMBL" id="JAG93243.1"/>
    </source>
</evidence>
<evidence type="ECO:0000256" key="3">
    <source>
        <dbReference type="ARBA" id="ARBA00022679"/>
    </source>
</evidence>